<evidence type="ECO:0000256" key="1">
    <source>
        <dbReference type="SAM" id="MobiDB-lite"/>
    </source>
</evidence>
<dbReference type="OrthoDB" id="10257455at2759"/>
<evidence type="ECO:0000313" key="2">
    <source>
        <dbReference type="EMBL" id="EFO64053.1"/>
    </source>
</evidence>
<organism evidence="2 3">
    <name type="scientific">Giardia intestinalis (strain P15)</name>
    <name type="common">Giardia lamblia</name>
    <dbReference type="NCBI Taxonomy" id="658858"/>
    <lineage>
        <taxon>Eukaryota</taxon>
        <taxon>Metamonada</taxon>
        <taxon>Diplomonadida</taxon>
        <taxon>Hexamitidae</taxon>
        <taxon>Giardiinae</taxon>
        <taxon>Giardia</taxon>
    </lineage>
</organism>
<dbReference type="EMBL" id="ACVC01000105">
    <property type="protein sequence ID" value="EFO64053.1"/>
    <property type="molecule type" value="Genomic_DNA"/>
</dbReference>
<feature type="compositionally biased region" description="Polar residues" evidence="1">
    <location>
        <begin position="177"/>
        <end position="192"/>
    </location>
</feature>
<gene>
    <name evidence="2" type="ORF">GLP15_3436</name>
</gene>
<evidence type="ECO:0000313" key="3">
    <source>
        <dbReference type="Proteomes" id="UP000008974"/>
    </source>
</evidence>
<feature type="compositionally biased region" description="Basic and acidic residues" evidence="1">
    <location>
        <begin position="317"/>
        <end position="331"/>
    </location>
</feature>
<dbReference type="AlphaFoldDB" id="E1F0B0"/>
<feature type="compositionally biased region" description="Low complexity" evidence="1">
    <location>
        <begin position="148"/>
        <end position="165"/>
    </location>
</feature>
<dbReference type="OMA" id="QNYIAVR"/>
<name>E1F0B0_GIAIA</name>
<feature type="region of interest" description="Disordered" evidence="1">
    <location>
        <begin position="144"/>
        <end position="202"/>
    </location>
</feature>
<protein>
    <submittedName>
        <fullName evidence="2">Uncharacterized protein</fullName>
    </submittedName>
</protein>
<proteinExistence type="predicted"/>
<sequence>MYPNQVEPQRPAYLDTVRNYPAKVKKGTAKDAVPEYTLKYNQDSIVVPLSEPSRLHSNYSASCYSTYQSERSRYGRPASGLAVLNASSMHGSKYDEEYRSNYVPTSLKNSCISKPVEISSSHAVANPGSSPSIQPTSIKAAQGSFINSTETTTTRVSTSSRQVTSKDYLSDNPYAPRSSNIDEPNDETSPSRKPTVPKSFVHPGHGESTYLIDYIPPAKGGIADTIVYSRRIHPDTWTNSDRVDGGTGGQNISAEYSQNYIAVRIDGKDYLAQLTPFDGSAPNHLRNSLPLLELAEETAHAEVVPDIENCPKTPKLSKKERDKTPKKDRARTPKSCGTKTLRK</sequence>
<dbReference type="Proteomes" id="UP000008974">
    <property type="component" value="Unassembled WGS sequence"/>
</dbReference>
<reference evidence="2 3" key="1">
    <citation type="journal article" date="2010" name="BMC Genomics">
        <title>Genome analysis and comparative genomics of a Giardia intestinalis assemblage E isolate.</title>
        <authorList>
            <person name="Jerlstrom-Hultqvist J."/>
            <person name="Franzen O."/>
            <person name="Ankarklev J."/>
            <person name="Xu F."/>
            <person name="Nohynkova E."/>
            <person name="Andersson J.O."/>
            <person name="Svard S.G."/>
            <person name="Andersson B."/>
        </authorList>
    </citation>
    <scope>NUCLEOTIDE SEQUENCE [LARGE SCALE GENOMIC DNA]</scope>
    <source>
        <strain evidence="2 3">P15</strain>
    </source>
</reference>
<dbReference type="VEuPathDB" id="GiardiaDB:GLP15_3436"/>
<feature type="region of interest" description="Disordered" evidence="1">
    <location>
        <begin position="305"/>
        <end position="343"/>
    </location>
</feature>
<accession>E1F0B0</accession>
<comment type="caution">
    <text evidence="2">The sequence shown here is derived from an EMBL/GenBank/DDBJ whole genome shotgun (WGS) entry which is preliminary data.</text>
</comment>